<proteinExistence type="predicted"/>
<dbReference type="EMBL" id="LAZR01000116">
    <property type="protein sequence ID" value="KKN89685.1"/>
    <property type="molecule type" value="Genomic_DNA"/>
</dbReference>
<comment type="caution">
    <text evidence="1">The sequence shown here is derived from an EMBL/GenBank/DDBJ whole genome shotgun (WGS) entry which is preliminary data.</text>
</comment>
<name>A0A0F9U8X4_9ZZZZ</name>
<accession>A0A0F9U8X4</accession>
<organism evidence="1">
    <name type="scientific">marine sediment metagenome</name>
    <dbReference type="NCBI Taxonomy" id="412755"/>
    <lineage>
        <taxon>unclassified sequences</taxon>
        <taxon>metagenomes</taxon>
        <taxon>ecological metagenomes</taxon>
    </lineage>
</organism>
<dbReference type="AlphaFoldDB" id="A0A0F9U8X4"/>
<sequence>MMVSFSVGGCGTAGGVVLRNVGDPGITLNAPAARRALDLLRQHESVNGTQMVGDGGLAQGWLGQHEANWNEGCEYIGQDWQWPEDTRDLWKCEMVAMAYWCKYSLEYLDRTEELIRRHRLPFAPYRIDNDTYLRRVLSWQKMKD</sequence>
<protein>
    <submittedName>
        <fullName evidence="1">Uncharacterized protein</fullName>
    </submittedName>
</protein>
<reference evidence="1" key="1">
    <citation type="journal article" date="2015" name="Nature">
        <title>Complex archaea that bridge the gap between prokaryotes and eukaryotes.</title>
        <authorList>
            <person name="Spang A."/>
            <person name="Saw J.H."/>
            <person name="Jorgensen S.L."/>
            <person name="Zaremba-Niedzwiedzka K."/>
            <person name="Martijn J."/>
            <person name="Lind A.E."/>
            <person name="van Eijk R."/>
            <person name="Schleper C."/>
            <person name="Guy L."/>
            <person name="Ettema T.J."/>
        </authorList>
    </citation>
    <scope>NUCLEOTIDE SEQUENCE</scope>
</reference>
<evidence type="ECO:0000313" key="1">
    <source>
        <dbReference type="EMBL" id="KKN89685.1"/>
    </source>
</evidence>
<gene>
    <name evidence="1" type="ORF">LCGC14_0235310</name>
</gene>